<gene>
    <name evidence="1" type="ORF">I7I53_01091</name>
</gene>
<name>A0A8A1LH94_AJEC8</name>
<dbReference type="Proteomes" id="UP000663419">
    <property type="component" value="Chromosome 3"/>
</dbReference>
<evidence type="ECO:0000313" key="1">
    <source>
        <dbReference type="EMBL" id="QSS53738.1"/>
    </source>
</evidence>
<reference evidence="1" key="1">
    <citation type="submission" date="2021-01" db="EMBL/GenBank/DDBJ databases">
        <title>Chromosome-level genome assembly of a human fungal pathogen reveals clustering of transcriptionally co-regulated genes.</title>
        <authorList>
            <person name="Voorhies M."/>
            <person name="Cohen S."/>
            <person name="Shea T.P."/>
            <person name="Petrus S."/>
            <person name="Munoz J.F."/>
            <person name="Poplawski S."/>
            <person name="Goldman W.E."/>
            <person name="Michael T."/>
            <person name="Cuomo C.A."/>
            <person name="Sil A."/>
            <person name="Beyhan S."/>
        </authorList>
    </citation>
    <scope>NUCLEOTIDE SEQUENCE</scope>
    <source>
        <strain evidence="1">H88</strain>
    </source>
</reference>
<evidence type="ECO:0000313" key="2">
    <source>
        <dbReference type="Proteomes" id="UP000663419"/>
    </source>
</evidence>
<dbReference type="VEuPathDB" id="FungiDB:I7I53_01091"/>
<protein>
    <submittedName>
        <fullName evidence="1">Uncharacterized protein</fullName>
    </submittedName>
</protein>
<accession>A0A8A1LH94</accession>
<dbReference type="EMBL" id="CP069104">
    <property type="protein sequence ID" value="QSS53738.1"/>
    <property type="molecule type" value="Genomic_DNA"/>
</dbReference>
<organism evidence="1 2">
    <name type="scientific">Ajellomyces capsulatus (strain H88)</name>
    <name type="common">Darling's disease fungus</name>
    <name type="synonym">Histoplasma capsulatum</name>
    <dbReference type="NCBI Taxonomy" id="544711"/>
    <lineage>
        <taxon>Eukaryota</taxon>
        <taxon>Fungi</taxon>
        <taxon>Dikarya</taxon>
        <taxon>Ascomycota</taxon>
        <taxon>Pezizomycotina</taxon>
        <taxon>Eurotiomycetes</taxon>
        <taxon>Eurotiomycetidae</taxon>
        <taxon>Onygenales</taxon>
        <taxon>Ajellomycetaceae</taxon>
        <taxon>Histoplasma</taxon>
    </lineage>
</organism>
<sequence>MLNRFISMAPTGILLFPKIPSFLFVDQLLNLRGSTLKFAVHSTTHALHPPLAQTFRVKSHPSCASICPHKDRLKLHSKPGSFVTIRCCYRLKIRQ</sequence>
<proteinExistence type="predicted"/>
<dbReference type="AlphaFoldDB" id="A0A8A1LH94"/>